<feature type="binding site" evidence="3">
    <location>
        <position position="46"/>
    </location>
    <ligand>
        <name>Zn(2+)</name>
        <dbReference type="ChEBI" id="CHEBI:29105"/>
    </ligand>
</feature>
<organism evidence="5 6">
    <name type="scientific">Rubripirellula reticaptiva</name>
    <dbReference type="NCBI Taxonomy" id="2528013"/>
    <lineage>
        <taxon>Bacteria</taxon>
        <taxon>Pseudomonadati</taxon>
        <taxon>Planctomycetota</taxon>
        <taxon>Planctomycetia</taxon>
        <taxon>Pirellulales</taxon>
        <taxon>Pirellulaceae</taxon>
        <taxon>Rubripirellula</taxon>
    </lineage>
</organism>
<evidence type="ECO:0000256" key="3">
    <source>
        <dbReference type="HAMAP-Rule" id="MF_00649"/>
    </source>
</evidence>
<feature type="region of interest" description="Disordered" evidence="4">
    <location>
        <begin position="61"/>
        <end position="94"/>
    </location>
</feature>
<feature type="compositionally biased region" description="Acidic residues" evidence="4">
    <location>
        <begin position="82"/>
        <end position="94"/>
    </location>
</feature>
<evidence type="ECO:0000313" key="5">
    <source>
        <dbReference type="EMBL" id="TWU47869.1"/>
    </source>
</evidence>
<dbReference type="AlphaFoldDB" id="A0A5C6EKM5"/>
<keyword evidence="1 3" id="KW-0479">Metal-binding</keyword>
<dbReference type="SUPFAM" id="SSF57716">
    <property type="entry name" value="Glucocorticoid receptor-like (DNA-binding domain)"/>
    <property type="match status" value="1"/>
</dbReference>
<dbReference type="Gene3D" id="3.30.50.10">
    <property type="entry name" value="Erythroid Transcription Factor GATA-1, subunit A"/>
    <property type="match status" value="1"/>
</dbReference>
<dbReference type="InterPro" id="IPR013088">
    <property type="entry name" value="Znf_NHR/GATA"/>
</dbReference>
<dbReference type="InterPro" id="IPR005584">
    <property type="entry name" value="DNA_gyrase_inhibitor_YacG"/>
</dbReference>
<dbReference type="GO" id="GO:0008657">
    <property type="term" value="F:DNA topoisomerase type II (double strand cut, ATP-hydrolyzing) inhibitor activity"/>
    <property type="evidence" value="ECO:0007669"/>
    <property type="project" value="UniProtKB-UniRule"/>
</dbReference>
<protein>
    <recommendedName>
        <fullName evidence="3">DNA gyrase inhibitor YacG</fullName>
    </recommendedName>
</protein>
<keyword evidence="6" id="KW-1185">Reference proteome</keyword>
<comment type="cofactor">
    <cofactor evidence="3">
        <name>Zn(2+)</name>
        <dbReference type="ChEBI" id="CHEBI:29105"/>
    </cofactor>
    <text evidence="3">Binds 1 zinc ion.</text>
</comment>
<dbReference type="Pfam" id="PF03884">
    <property type="entry name" value="YacG"/>
    <property type="match status" value="1"/>
</dbReference>
<gene>
    <name evidence="3 5" type="primary">yacG</name>
    <name evidence="5" type="ORF">Poly59_47110</name>
</gene>
<dbReference type="RefSeq" id="WP_146536317.1">
    <property type="nucleotide sequence ID" value="NZ_SJPX01000005.1"/>
</dbReference>
<reference evidence="5 6" key="1">
    <citation type="submission" date="2019-02" db="EMBL/GenBank/DDBJ databases">
        <title>Deep-cultivation of Planctomycetes and their phenomic and genomic characterization uncovers novel biology.</title>
        <authorList>
            <person name="Wiegand S."/>
            <person name="Jogler M."/>
            <person name="Boedeker C."/>
            <person name="Pinto D."/>
            <person name="Vollmers J."/>
            <person name="Rivas-Marin E."/>
            <person name="Kohn T."/>
            <person name="Peeters S.H."/>
            <person name="Heuer A."/>
            <person name="Rast P."/>
            <person name="Oberbeckmann S."/>
            <person name="Bunk B."/>
            <person name="Jeske O."/>
            <person name="Meyerdierks A."/>
            <person name="Storesund J.E."/>
            <person name="Kallscheuer N."/>
            <person name="Luecker S."/>
            <person name="Lage O.M."/>
            <person name="Pohl T."/>
            <person name="Merkel B.J."/>
            <person name="Hornburger P."/>
            <person name="Mueller R.-W."/>
            <person name="Bruemmer F."/>
            <person name="Labrenz M."/>
            <person name="Spormann A.M."/>
            <person name="Op Den Camp H."/>
            <person name="Overmann J."/>
            <person name="Amann R."/>
            <person name="Jetten M.S.M."/>
            <person name="Mascher T."/>
            <person name="Medema M.H."/>
            <person name="Devos D.P."/>
            <person name="Kaster A.-K."/>
            <person name="Ovreas L."/>
            <person name="Rohde M."/>
            <person name="Galperin M.Y."/>
            <person name="Jogler C."/>
        </authorList>
    </citation>
    <scope>NUCLEOTIDE SEQUENCE [LARGE SCALE GENOMIC DNA]</scope>
    <source>
        <strain evidence="5 6">Poly59</strain>
    </source>
</reference>
<evidence type="ECO:0000256" key="1">
    <source>
        <dbReference type="ARBA" id="ARBA00022723"/>
    </source>
</evidence>
<accession>A0A5C6EKM5</accession>
<dbReference type="Proteomes" id="UP000317977">
    <property type="component" value="Unassembled WGS sequence"/>
</dbReference>
<dbReference type="EMBL" id="SJPX01000005">
    <property type="protein sequence ID" value="TWU47869.1"/>
    <property type="molecule type" value="Genomic_DNA"/>
</dbReference>
<evidence type="ECO:0000256" key="2">
    <source>
        <dbReference type="ARBA" id="ARBA00022833"/>
    </source>
</evidence>
<name>A0A5C6EKM5_9BACT</name>
<comment type="function">
    <text evidence="3">Inhibits all the catalytic activities of DNA gyrase by preventing its interaction with DNA. Acts by binding directly to the C-terminal domain of GyrB, which probably disrupts DNA binding by the gyrase.</text>
</comment>
<comment type="caution">
    <text evidence="5">The sequence shown here is derived from an EMBL/GenBank/DDBJ whole genome shotgun (WGS) entry which is preliminary data.</text>
</comment>
<sequence>MHRKDPSLNHSARASGASPARRTGILSCSTCGQPFRIDETPTPPFCSERCQLIDMGRWLDEEISVPHEGGNSDIMGGQRESVDDEDEDDDDAYG</sequence>
<evidence type="ECO:0000313" key="6">
    <source>
        <dbReference type="Proteomes" id="UP000317977"/>
    </source>
</evidence>
<dbReference type="GO" id="GO:0006355">
    <property type="term" value="P:regulation of DNA-templated transcription"/>
    <property type="evidence" value="ECO:0007669"/>
    <property type="project" value="InterPro"/>
</dbReference>
<feature type="compositionally biased region" description="Low complexity" evidence="4">
    <location>
        <begin position="11"/>
        <end position="22"/>
    </location>
</feature>
<feature type="binding site" evidence="3">
    <location>
        <position position="50"/>
    </location>
    <ligand>
        <name>Zn(2+)</name>
        <dbReference type="ChEBI" id="CHEBI:29105"/>
    </ligand>
</feature>
<feature type="binding site" evidence="3">
    <location>
        <position position="31"/>
    </location>
    <ligand>
        <name>Zn(2+)</name>
        <dbReference type="ChEBI" id="CHEBI:29105"/>
    </ligand>
</feature>
<dbReference type="PANTHER" id="PTHR36150:SF1">
    <property type="entry name" value="DNA GYRASE INHIBITOR YACG"/>
    <property type="match status" value="1"/>
</dbReference>
<feature type="binding site" evidence="3">
    <location>
        <position position="28"/>
    </location>
    <ligand>
        <name>Zn(2+)</name>
        <dbReference type="ChEBI" id="CHEBI:29105"/>
    </ligand>
</feature>
<comment type="similarity">
    <text evidence="3">Belongs to the DNA gyrase inhibitor YacG family.</text>
</comment>
<evidence type="ECO:0000256" key="4">
    <source>
        <dbReference type="SAM" id="MobiDB-lite"/>
    </source>
</evidence>
<proteinExistence type="inferred from homology"/>
<dbReference type="PANTHER" id="PTHR36150">
    <property type="entry name" value="DNA GYRASE INHIBITOR YACG"/>
    <property type="match status" value="1"/>
</dbReference>
<dbReference type="HAMAP" id="MF_00649">
    <property type="entry name" value="DNA_gyrase_inhibitor_YacG"/>
    <property type="match status" value="1"/>
</dbReference>
<dbReference type="GO" id="GO:0008270">
    <property type="term" value="F:zinc ion binding"/>
    <property type="evidence" value="ECO:0007669"/>
    <property type="project" value="UniProtKB-UniRule"/>
</dbReference>
<feature type="region of interest" description="Disordered" evidence="4">
    <location>
        <begin position="1"/>
        <end position="25"/>
    </location>
</feature>
<dbReference type="OrthoDB" id="9809663at2"/>
<comment type="subunit">
    <text evidence="3">Interacts with GyrB.</text>
</comment>
<keyword evidence="2 3" id="KW-0862">Zinc</keyword>